<dbReference type="OrthoDB" id="2063617at2"/>
<dbReference type="RefSeq" id="WP_148808848.1">
    <property type="nucleotide sequence ID" value="NZ_CP042243.1"/>
</dbReference>
<dbReference type="AlphaFoldDB" id="A0A5C0SAT4"/>
<dbReference type="Pfam" id="PF20765">
    <property type="entry name" value="Phage_tail_terminator_8"/>
    <property type="match status" value="1"/>
</dbReference>
<keyword evidence="2" id="KW-1185">Reference proteome</keyword>
<dbReference type="Proteomes" id="UP000324646">
    <property type="component" value="Chromosome"/>
</dbReference>
<gene>
    <name evidence="1" type="ORF">FQB35_04565</name>
</gene>
<accession>A0A5C0SAT4</accession>
<sequence>MSYSQEEIPSTIKTPLILIKEAIFKKLSSNFQGYKLYGEEIQQGFKRPCFFVQIIPVIDTMDHQFYKSRAINIDIHYFSENETNHENLLMLDQLNDVFSKGLKVDDRCISIDETTSNTIDGVLHFAFTLNYTDSEDGVIIDGVLVPKSEINPDLGYTDDTTETMQELEIKEEL</sequence>
<name>A0A5C0SAT4_CRATE</name>
<evidence type="ECO:0000313" key="1">
    <source>
        <dbReference type="EMBL" id="QEK11693.1"/>
    </source>
</evidence>
<reference evidence="1 2" key="1">
    <citation type="submission" date="2019-07" db="EMBL/GenBank/DDBJ databases">
        <title>Complete genome of Crassaminicella thermophila SY095.</title>
        <authorList>
            <person name="Li X."/>
        </authorList>
    </citation>
    <scope>NUCLEOTIDE SEQUENCE [LARGE SCALE GENOMIC DNA]</scope>
    <source>
        <strain evidence="1 2">SY095</strain>
    </source>
</reference>
<evidence type="ECO:0000313" key="2">
    <source>
        <dbReference type="Proteomes" id="UP000324646"/>
    </source>
</evidence>
<dbReference type="InterPro" id="IPR049254">
    <property type="entry name" value="Phage_tail_terminator"/>
</dbReference>
<dbReference type="EMBL" id="CP042243">
    <property type="protein sequence ID" value="QEK11693.1"/>
    <property type="molecule type" value="Genomic_DNA"/>
</dbReference>
<protein>
    <submittedName>
        <fullName evidence="1">Uncharacterized protein</fullName>
    </submittedName>
</protein>
<dbReference type="KEGG" id="crs:FQB35_04565"/>
<organism evidence="1 2">
    <name type="scientific">Crassaminicella thermophila</name>
    <dbReference type="NCBI Taxonomy" id="2599308"/>
    <lineage>
        <taxon>Bacteria</taxon>
        <taxon>Bacillati</taxon>
        <taxon>Bacillota</taxon>
        <taxon>Clostridia</taxon>
        <taxon>Eubacteriales</taxon>
        <taxon>Clostridiaceae</taxon>
        <taxon>Crassaminicella</taxon>
    </lineage>
</organism>
<proteinExistence type="predicted"/>